<dbReference type="GO" id="GO:0005737">
    <property type="term" value="C:cytoplasm"/>
    <property type="evidence" value="ECO:0007669"/>
    <property type="project" value="UniProtKB-ARBA"/>
</dbReference>
<dbReference type="GO" id="GO:0046872">
    <property type="term" value="F:metal ion binding"/>
    <property type="evidence" value="ECO:0007669"/>
    <property type="project" value="UniProtKB-KW"/>
</dbReference>
<evidence type="ECO:0000313" key="7">
    <source>
        <dbReference type="Proteomes" id="UP000069443"/>
    </source>
</evidence>
<evidence type="ECO:0000256" key="2">
    <source>
        <dbReference type="ARBA" id="ARBA00022723"/>
    </source>
</evidence>
<dbReference type="Pfam" id="PF09360">
    <property type="entry name" value="zf-CDGSH"/>
    <property type="match status" value="1"/>
</dbReference>
<gene>
    <name evidence="6" type="ORF">RMCC_6014</name>
</gene>
<evidence type="ECO:0000313" key="6">
    <source>
        <dbReference type="EMBL" id="GAS99049.1"/>
    </source>
</evidence>
<accession>A0A117IC63</accession>
<dbReference type="EMBL" id="BCSY01000129">
    <property type="protein sequence ID" value="GAS99049.1"/>
    <property type="molecule type" value="Genomic_DNA"/>
</dbReference>
<keyword evidence="1" id="KW-0001">2Fe-2S</keyword>
<evidence type="ECO:0000259" key="5">
    <source>
        <dbReference type="SMART" id="SM00704"/>
    </source>
</evidence>
<keyword evidence="2" id="KW-0479">Metal-binding</keyword>
<evidence type="ECO:0000256" key="4">
    <source>
        <dbReference type="ARBA" id="ARBA00023014"/>
    </source>
</evidence>
<dbReference type="STRING" id="228230.RMCC_6014"/>
<dbReference type="GO" id="GO:0051537">
    <property type="term" value="F:2 iron, 2 sulfur cluster binding"/>
    <property type="evidence" value="ECO:0007669"/>
    <property type="project" value="UniProtKB-KW"/>
</dbReference>
<protein>
    <submittedName>
        <fullName evidence="6">Zinc finger CDGSH-type domain-containing protein</fullName>
    </submittedName>
</protein>
<evidence type="ECO:0000256" key="1">
    <source>
        <dbReference type="ARBA" id="ARBA00022714"/>
    </source>
</evidence>
<proteinExistence type="predicted"/>
<dbReference type="OrthoDB" id="3855487at2"/>
<dbReference type="AlphaFoldDB" id="A0A117IC63"/>
<keyword evidence="3" id="KW-0408">Iron</keyword>
<dbReference type="Gene3D" id="3.40.5.90">
    <property type="entry name" value="CDGSH iron-sulfur domain, mitoNEET-type"/>
    <property type="match status" value="1"/>
</dbReference>
<feature type="domain" description="Iron-binding zinc finger CDGSH type" evidence="5">
    <location>
        <begin position="18"/>
        <end position="62"/>
    </location>
</feature>
<keyword evidence="7" id="KW-1185">Reference proteome</keyword>
<dbReference type="Proteomes" id="UP000069443">
    <property type="component" value="Unassembled WGS sequence"/>
</dbReference>
<dbReference type="RefSeq" id="WP_062659754.1">
    <property type="nucleotide sequence ID" value="NZ_BCSY01000129.1"/>
</dbReference>
<organism evidence="6 7">
    <name type="scientific">Mycolicibacterium canariasense</name>
    <name type="common">Mycobacterium canariasense</name>
    <dbReference type="NCBI Taxonomy" id="228230"/>
    <lineage>
        <taxon>Bacteria</taxon>
        <taxon>Bacillati</taxon>
        <taxon>Actinomycetota</taxon>
        <taxon>Actinomycetes</taxon>
        <taxon>Mycobacteriales</taxon>
        <taxon>Mycobacteriaceae</taxon>
        <taxon>Mycolicibacterium</taxon>
    </lineage>
</organism>
<sequence>MTERRVVRVVAGGPVIIEGPVSIEMPDGRVVESDRFKVAICACRRSRTYPLCDTSHRKKIRKAATSTPKSAERQQE</sequence>
<name>A0A117IC63_MYCCR</name>
<dbReference type="SMART" id="SM00704">
    <property type="entry name" value="ZnF_CDGSH"/>
    <property type="match status" value="1"/>
</dbReference>
<dbReference type="InterPro" id="IPR018967">
    <property type="entry name" value="FeS-contain_CDGSH-typ"/>
</dbReference>
<reference evidence="7" key="2">
    <citation type="submission" date="2016-02" db="EMBL/GenBank/DDBJ databases">
        <title>Draft genome sequence of five rapidly growing Mycobacterium species.</title>
        <authorList>
            <person name="Katahira K."/>
            <person name="Gotou Y."/>
            <person name="Iida K."/>
            <person name="Ogura Y."/>
            <person name="Hayashi T."/>
        </authorList>
    </citation>
    <scope>NUCLEOTIDE SEQUENCE [LARGE SCALE GENOMIC DNA]</scope>
    <source>
        <strain evidence="7">JCM15298</strain>
    </source>
</reference>
<keyword evidence="4" id="KW-0411">Iron-sulfur</keyword>
<evidence type="ECO:0000256" key="3">
    <source>
        <dbReference type="ARBA" id="ARBA00023004"/>
    </source>
</evidence>
<comment type="caution">
    <text evidence="6">The sequence shown here is derived from an EMBL/GenBank/DDBJ whole genome shotgun (WGS) entry which is preliminary data.</text>
</comment>
<reference evidence="7" key="1">
    <citation type="journal article" date="2016" name="Genome Announc.">
        <title>Draft Genome Sequences of Five Rapidly Growing Mycobacterium Species, M. thermoresistibile, M. fortuitum subsp. acetamidolyticum, M. canariasense, M. brisbanense, and M. novocastrense.</title>
        <authorList>
            <person name="Katahira K."/>
            <person name="Ogura Y."/>
            <person name="Gotoh Y."/>
            <person name="Hayashi T."/>
        </authorList>
    </citation>
    <scope>NUCLEOTIDE SEQUENCE [LARGE SCALE GENOMIC DNA]</scope>
    <source>
        <strain evidence="7">JCM15298</strain>
    </source>
</reference>
<dbReference type="InterPro" id="IPR042216">
    <property type="entry name" value="MitoNEET_CISD"/>
</dbReference>